<accession>A0ACA9QC69</accession>
<feature type="non-terminal residue" evidence="1">
    <location>
        <position position="156"/>
    </location>
</feature>
<keyword evidence="2" id="KW-1185">Reference proteome</keyword>
<protein>
    <submittedName>
        <fullName evidence="1">13190_t:CDS:1</fullName>
    </submittedName>
</protein>
<dbReference type="EMBL" id="CAJVPW010039769">
    <property type="protein sequence ID" value="CAG8744841.1"/>
    <property type="molecule type" value="Genomic_DNA"/>
</dbReference>
<evidence type="ECO:0000313" key="2">
    <source>
        <dbReference type="Proteomes" id="UP000789366"/>
    </source>
</evidence>
<name>A0ACA9QC69_9GLOM</name>
<sequence>MKAQRYLTKYLKEHCPLQEKKDITILDISEKDLAGSLNLTGFNILKAIICGKNKISGLNISQCSNLEMLDCSHNKLSSLNLNGLINLSIVCCDSNYLSSLKLTGCSNLQVLSCFNNYLTKLDFLNDLSSRKLRELLIGNNKFINDGSVPFDLAPFS</sequence>
<proteinExistence type="predicted"/>
<evidence type="ECO:0000313" key="1">
    <source>
        <dbReference type="EMBL" id="CAG8744841.1"/>
    </source>
</evidence>
<organism evidence="1 2">
    <name type="scientific">Cetraspora pellucida</name>
    <dbReference type="NCBI Taxonomy" id="1433469"/>
    <lineage>
        <taxon>Eukaryota</taxon>
        <taxon>Fungi</taxon>
        <taxon>Fungi incertae sedis</taxon>
        <taxon>Mucoromycota</taxon>
        <taxon>Glomeromycotina</taxon>
        <taxon>Glomeromycetes</taxon>
        <taxon>Diversisporales</taxon>
        <taxon>Gigasporaceae</taxon>
        <taxon>Cetraspora</taxon>
    </lineage>
</organism>
<comment type="caution">
    <text evidence="1">The sequence shown here is derived from an EMBL/GenBank/DDBJ whole genome shotgun (WGS) entry which is preliminary data.</text>
</comment>
<dbReference type="Proteomes" id="UP000789366">
    <property type="component" value="Unassembled WGS sequence"/>
</dbReference>
<gene>
    <name evidence="1" type="ORF">SPELUC_LOCUS14060</name>
</gene>
<reference evidence="1" key="1">
    <citation type="submission" date="2021-06" db="EMBL/GenBank/DDBJ databases">
        <authorList>
            <person name="Kallberg Y."/>
            <person name="Tangrot J."/>
            <person name="Rosling A."/>
        </authorList>
    </citation>
    <scope>NUCLEOTIDE SEQUENCE</scope>
    <source>
        <strain evidence="1">28 12/20/2015</strain>
    </source>
</reference>